<dbReference type="STRING" id="1612308.SAMN05444581_10348"/>
<dbReference type="PANTHER" id="PTHR11088:SF60">
    <property type="entry name" value="TRNA DIMETHYLALLYLTRANSFERASE"/>
    <property type="match status" value="1"/>
</dbReference>
<dbReference type="PANTHER" id="PTHR11088">
    <property type="entry name" value="TRNA DIMETHYLALLYLTRANSFERASE"/>
    <property type="match status" value="1"/>
</dbReference>
<proteinExistence type="inferred from homology"/>
<dbReference type="GO" id="GO:0006400">
    <property type="term" value="P:tRNA modification"/>
    <property type="evidence" value="ECO:0007669"/>
    <property type="project" value="TreeGrafter"/>
</dbReference>
<keyword evidence="7 10" id="KW-0067">ATP-binding</keyword>
<dbReference type="SUPFAM" id="SSF52540">
    <property type="entry name" value="P-loop containing nucleoside triphosphate hydrolases"/>
    <property type="match status" value="1"/>
</dbReference>
<comment type="caution">
    <text evidence="10">Lacks conserved residue(s) required for the propagation of feature annotation.</text>
</comment>
<feature type="site" description="Interaction with substrate tRNA" evidence="10">
    <location>
        <position position="102"/>
    </location>
</feature>
<feature type="binding site" evidence="10">
    <location>
        <begin position="11"/>
        <end position="18"/>
    </location>
    <ligand>
        <name>ATP</name>
        <dbReference type="ChEBI" id="CHEBI:30616"/>
    </ligand>
</feature>
<feature type="site" description="Interaction with substrate tRNA" evidence="10">
    <location>
        <position position="124"/>
    </location>
</feature>
<dbReference type="Gene3D" id="3.40.50.300">
    <property type="entry name" value="P-loop containing nucleotide triphosphate hydrolases"/>
    <property type="match status" value="1"/>
</dbReference>
<feature type="region of interest" description="Interaction with substrate tRNA" evidence="10">
    <location>
        <begin position="36"/>
        <end position="39"/>
    </location>
</feature>
<gene>
    <name evidence="10" type="primary">miaA</name>
    <name evidence="14" type="ORF">SAMN05444581_10348</name>
</gene>
<dbReference type="InterPro" id="IPR018022">
    <property type="entry name" value="IPT"/>
</dbReference>
<evidence type="ECO:0000256" key="3">
    <source>
        <dbReference type="ARBA" id="ARBA00005842"/>
    </source>
</evidence>
<keyword evidence="6 10" id="KW-0547">Nucleotide-binding</keyword>
<evidence type="ECO:0000256" key="13">
    <source>
        <dbReference type="RuleBase" id="RU003785"/>
    </source>
</evidence>
<feature type="binding site" evidence="10">
    <location>
        <begin position="13"/>
        <end position="18"/>
    </location>
    <ligand>
        <name>substrate</name>
    </ligand>
</feature>
<dbReference type="AlphaFoldDB" id="A0A1I3XEK4"/>
<dbReference type="RefSeq" id="WP_091679070.1">
    <property type="nucleotide sequence ID" value="NZ_FOSN01000003.1"/>
</dbReference>
<evidence type="ECO:0000256" key="8">
    <source>
        <dbReference type="ARBA" id="ARBA00022842"/>
    </source>
</evidence>
<evidence type="ECO:0000256" key="12">
    <source>
        <dbReference type="RuleBase" id="RU003784"/>
    </source>
</evidence>
<dbReference type="GO" id="GO:0052381">
    <property type="term" value="F:tRNA dimethylallyltransferase activity"/>
    <property type="evidence" value="ECO:0007669"/>
    <property type="project" value="UniProtKB-UniRule"/>
</dbReference>
<organism evidence="14 15">
    <name type="scientific">Methylocapsa palsarum</name>
    <dbReference type="NCBI Taxonomy" id="1612308"/>
    <lineage>
        <taxon>Bacteria</taxon>
        <taxon>Pseudomonadati</taxon>
        <taxon>Pseudomonadota</taxon>
        <taxon>Alphaproteobacteria</taxon>
        <taxon>Hyphomicrobiales</taxon>
        <taxon>Beijerinckiaceae</taxon>
        <taxon>Methylocapsa</taxon>
    </lineage>
</organism>
<comment type="similarity">
    <text evidence="3 10 13">Belongs to the IPP transferase family.</text>
</comment>
<evidence type="ECO:0000313" key="14">
    <source>
        <dbReference type="EMBL" id="SFK17511.1"/>
    </source>
</evidence>
<keyword evidence="5 10" id="KW-0819">tRNA processing</keyword>
<comment type="subunit">
    <text evidence="10">Monomer.</text>
</comment>
<evidence type="ECO:0000256" key="7">
    <source>
        <dbReference type="ARBA" id="ARBA00022840"/>
    </source>
</evidence>
<dbReference type="GO" id="GO:0005524">
    <property type="term" value="F:ATP binding"/>
    <property type="evidence" value="ECO:0007669"/>
    <property type="project" value="UniProtKB-UniRule"/>
</dbReference>
<comment type="catalytic activity">
    <reaction evidence="9 10 11">
        <text>adenosine(37) in tRNA + dimethylallyl diphosphate = N(6)-dimethylallyladenosine(37) in tRNA + diphosphate</text>
        <dbReference type="Rhea" id="RHEA:26482"/>
        <dbReference type="Rhea" id="RHEA-COMP:10162"/>
        <dbReference type="Rhea" id="RHEA-COMP:10375"/>
        <dbReference type="ChEBI" id="CHEBI:33019"/>
        <dbReference type="ChEBI" id="CHEBI:57623"/>
        <dbReference type="ChEBI" id="CHEBI:74411"/>
        <dbReference type="ChEBI" id="CHEBI:74415"/>
        <dbReference type="EC" id="2.5.1.75"/>
    </reaction>
</comment>
<dbReference type="Gene3D" id="1.10.20.140">
    <property type="match status" value="1"/>
</dbReference>
<evidence type="ECO:0000256" key="4">
    <source>
        <dbReference type="ARBA" id="ARBA00022679"/>
    </source>
</evidence>
<evidence type="ECO:0000256" key="1">
    <source>
        <dbReference type="ARBA" id="ARBA00001946"/>
    </source>
</evidence>
<dbReference type="EC" id="2.5.1.75" evidence="10"/>
<name>A0A1I3XEK4_9HYPH</name>
<dbReference type="OrthoDB" id="9776390at2"/>
<dbReference type="EMBL" id="FOSN01000003">
    <property type="protein sequence ID" value="SFK17511.1"/>
    <property type="molecule type" value="Genomic_DNA"/>
</dbReference>
<keyword evidence="15" id="KW-1185">Reference proteome</keyword>
<evidence type="ECO:0000256" key="9">
    <source>
        <dbReference type="ARBA" id="ARBA00049563"/>
    </source>
</evidence>
<evidence type="ECO:0000256" key="6">
    <source>
        <dbReference type="ARBA" id="ARBA00022741"/>
    </source>
</evidence>
<comment type="function">
    <text evidence="2 10 12">Catalyzes the transfer of a dimethylallyl group onto the adenine at position 37 in tRNAs that read codons beginning with uridine, leading to the formation of N6-(dimethylallyl)adenosine (i(6)A).</text>
</comment>
<dbReference type="NCBIfam" id="TIGR00174">
    <property type="entry name" value="miaA"/>
    <property type="match status" value="1"/>
</dbReference>
<accession>A0A1I3XEK4</accession>
<evidence type="ECO:0000256" key="5">
    <source>
        <dbReference type="ARBA" id="ARBA00022694"/>
    </source>
</evidence>
<dbReference type="InterPro" id="IPR027417">
    <property type="entry name" value="P-loop_NTPase"/>
</dbReference>
<dbReference type="InterPro" id="IPR039657">
    <property type="entry name" value="Dimethylallyltransferase"/>
</dbReference>
<keyword evidence="4 10" id="KW-0808">Transferase</keyword>
<sequence>MKAISAILLAGPTASGKSALALRLACAFNGVLINADSMQVYRDLRLLTARPSEAEEAQAPHALFGHIDGALNYSVGLWLKDAAGALEDARRRGLLPIFVGGTGLYFKALTQGLSDIPQVPEDVRARVRARAQNVPVEVLHAELGRRDPDMAARLRPTDPQRILRALEILETTGKSLASFQIEREPPVLDASGALALFLAPGREILAQRIDARFDAMLQAGALEEARALRRRGLDPALPVMRAHGAPRLIAYLNGELSLAEAAASAKLETRQYAKRQFTFARRQLPLFRWVTEQEAEAQARAALVRALSDRMTSCDRSEIAPESKA</sequence>
<dbReference type="Pfam" id="PF01715">
    <property type="entry name" value="IPPT"/>
    <property type="match status" value="1"/>
</dbReference>
<keyword evidence="8 10" id="KW-0460">Magnesium</keyword>
<reference evidence="14 15" key="1">
    <citation type="submission" date="2016-10" db="EMBL/GenBank/DDBJ databases">
        <authorList>
            <person name="de Groot N.N."/>
        </authorList>
    </citation>
    <scope>NUCLEOTIDE SEQUENCE [LARGE SCALE GENOMIC DNA]</scope>
    <source>
        <strain evidence="14 15">NE2</strain>
    </source>
</reference>
<feature type="region of interest" description="Interaction with substrate tRNA" evidence="10">
    <location>
        <begin position="160"/>
        <end position="164"/>
    </location>
</feature>
<protein>
    <recommendedName>
        <fullName evidence="10">tRNA dimethylallyltransferase</fullName>
        <ecNumber evidence="10">2.5.1.75</ecNumber>
    </recommendedName>
    <alternativeName>
        <fullName evidence="10">Dimethylallyl diphosphate:tRNA dimethylallyltransferase</fullName>
        <shortName evidence="10">DMAPP:tRNA dimethylallyltransferase</shortName>
        <shortName evidence="10">DMATase</shortName>
    </alternativeName>
    <alternativeName>
        <fullName evidence="10">Isopentenyl-diphosphate:tRNA isopentenyltransferase</fullName>
        <shortName evidence="10">IPP transferase</shortName>
        <shortName evidence="10">IPPT</shortName>
        <shortName evidence="10">IPTase</shortName>
    </alternativeName>
</protein>
<evidence type="ECO:0000256" key="10">
    <source>
        <dbReference type="HAMAP-Rule" id="MF_00185"/>
    </source>
</evidence>
<evidence type="ECO:0000313" key="15">
    <source>
        <dbReference type="Proteomes" id="UP000198755"/>
    </source>
</evidence>
<evidence type="ECO:0000256" key="2">
    <source>
        <dbReference type="ARBA" id="ARBA00003213"/>
    </source>
</evidence>
<comment type="cofactor">
    <cofactor evidence="1 10">
        <name>Mg(2+)</name>
        <dbReference type="ChEBI" id="CHEBI:18420"/>
    </cofactor>
</comment>
<dbReference type="HAMAP" id="MF_00185">
    <property type="entry name" value="IPP_trans"/>
    <property type="match status" value="1"/>
</dbReference>
<dbReference type="Proteomes" id="UP000198755">
    <property type="component" value="Unassembled WGS sequence"/>
</dbReference>
<evidence type="ECO:0000256" key="11">
    <source>
        <dbReference type="RuleBase" id="RU003783"/>
    </source>
</evidence>